<feature type="domain" description="RING-type" evidence="10">
    <location>
        <begin position="557"/>
        <end position="598"/>
    </location>
</feature>
<keyword evidence="12" id="KW-1185">Reference proteome</keyword>
<evidence type="ECO:0000256" key="1">
    <source>
        <dbReference type="ARBA" id="ARBA00000900"/>
    </source>
</evidence>
<name>A0A850XJ14_PIACA</name>
<dbReference type="InterPro" id="IPR001841">
    <property type="entry name" value="Znf_RING"/>
</dbReference>
<dbReference type="PANTHER" id="PTHR15710:SF243">
    <property type="entry name" value="E3 UBIQUITIN-PROTEIN LIGASE PRAJA-2 ISOFORM X1"/>
    <property type="match status" value="1"/>
</dbReference>
<evidence type="ECO:0000256" key="3">
    <source>
        <dbReference type="ARBA" id="ARBA00022553"/>
    </source>
</evidence>
<evidence type="ECO:0000256" key="9">
    <source>
        <dbReference type="PROSITE-ProRule" id="PRU00175"/>
    </source>
</evidence>
<evidence type="ECO:0000256" key="8">
    <source>
        <dbReference type="ARBA" id="ARBA00022833"/>
    </source>
</evidence>
<proteinExistence type="predicted"/>
<keyword evidence="7" id="KW-0833">Ubl conjugation pathway</keyword>
<evidence type="ECO:0000256" key="2">
    <source>
        <dbReference type="ARBA" id="ARBA00012483"/>
    </source>
</evidence>
<dbReference type="EC" id="2.3.2.27" evidence="2"/>
<dbReference type="OrthoDB" id="21204at2759"/>
<evidence type="ECO:0000313" key="11">
    <source>
        <dbReference type="EMBL" id="NWH80385.1"/>
    </source>
</evidence>
<dbReference type="SMART" id="SM00184">
    <property type="entry name" value="RING"/>
    <property type="match status" value="1"/>
</dbReference>
<dbReference type="GO" id="GO:0005737">
    <property type="term" value="C:cytoplasm"/>
    <property type="evidence" value="ECO:0007669"/>
    <property type="project" value="TreeGrafter"/>
</dbReference>
<reference evidence="11" key="1">
    <citation type="submission" date="2019-09" db="EMBL/GenBank/DDBJ databases">
        <title>Bird 10,000 Genomes (B10K) Project - Family phase.</title>
        <authorList>
            <person name="Zhang G."/>
        </authorList>
    </citation>
    <scope>NUCLEOTIDE SEQUENCE</scope>
    <source>
        <strain evidence="11">B10K-DU-008-47</strain>
        <tissue evidence="11">Mixed tissue sample</tissue>
    </source>
</reference>
<sequence length="625" mass="69594">SSSMVQVPSGLSDNPLIKNTGTGEQVCQSVESHTVDVDTLPLCFFSCGLESNQNLGNFMNLHENSEDIAEYLSGMRNDLNGQNPIAYVNIDSYEPDSSDGDEDDAEDQLSLVREEAGVFQKKLDNMLPDLDNITDYFTDLQSQYAAFSRSCSEECYKEAEPMPLVRYFSIDSHLACSNNRTVKFSAEDAAVLKSDLSGTSYETQQTKKRVDVGVGTPVVEAKEVNASGMKADQRNPSELVVRPKIRKQNTANQLEGNKLLPNVDEEEGGSWRTTEIAEVQGHTECALRKSKEEMSSSIFCDSGEYQDHQRNTDVCLSRHAAAQELKNILDDSTHGDEFEDFIRHFSVSHKDEDSSECSDGEWCEAMPACFTATERDWSLSDDSWETVPFLEEFKPEVQSSSSGEEEKSKEFCFQGREQTLVEEDEIPWLQEEPECSSDEDDSSTSDFLYLELFLLGENNNLEDDSSIGEDLDVIWRLLDEFGDGLGLAQAIPNMDSQFLTFMGLEEHLQQAMETALAHLESLGFDMEQAHPPASKETIDSLPQILVTDDHDGQQQCCTICCSEYVKDEIITELPCHHLFHKLCVTLWLQKSGTCPVCRYVLASVPPKAAADTASSSSDHDSSSSV</sequence>
<protein>
    <recommendedName>
        <fullName evidence="2">RING-type E3 ubiquitin transferase</fullName>
        <ecNumber evidence="2">2.3.2.27</ecNumber>
    </recommendedName>
</protein>
<accession>A0A850XJ14</accession>
<keyword evidence="6 9" id="KW-0863">Zinc-finger</keyword>
<evidence type="ECO:0000256" key="6">
    <source>
        <dbReference type="ARBA" id="ARBA00022771"/>
    </source>
</evidence>
<feature type="non-terminal residue" evidence="11">
    <location>
        <position position="625"/>
    </location>
</feature>
<dbReference type="Pfam" id="PF13639">
    <property type="entry name" value="zf-RING_2"/>
    <property type="match status" value="1"/>
</dbReference>
<comment type="catalytic activity">
    <reaction evidence="1">
        <text>S-ubiquitinyl-[E2 ubiquitin-conjugating enzyme]-L-cysteine + [acceptor protein]-L-lysine = [E2 ubiquitin-conjugating enzyme]-L-cysteine + N(6)-ubiquitinyl-[acceptor protein]-L-lysine.</text>
        <dbReference type="EC" id="2.3.2.27"/>
    </reaction>
</comment>
<dbReference type="GO" id="GO:0061630">
    <property type="term" value="F:ubiquitin protein ligase activity"/>
    <property type="evidence" value="ECO:0007669"/>
    <property type="project" value="UniProtKB-EC"/>
</dbReference>
<keyword evidence="8" id="KW-0862">Zinc</keyword>
<keyword evidence="11" id="KW-0436">Ligase</keyword>
<dbReference type="CDD" id="cd16465">
    <property type="entry name" value="RING-H2_PJA1_2"/>
    <property type="match status" value="1"/>
</dbReference>
<dbReference type="PANTHER" id="PTHR15710">
    <property type="entry name" value="E3 UBIQUITIN-PROTEIN LIGASE PRAJA"/>
    <property type="match status" value="1"/>
</dbReference>
<dbReference type="FunFam" id="3.30.40.10:FF:000152">
    <property type="entry name" value="E3 ubiquitin-protein ligase Praja-1 isoform X1"/>
    <property type="match status" value="1"/>
</dbReference>
<evidence type="ECO:0000259" key="10">
    <source>
        <dbReference type="PROSITE" id="PS50089"/>
    </source>
</evidence>
<evidence type="ECO:0000256" key="4">
    <source>
        <dbReference type="ARBA" id="ARBA00022679"/>
    </source>
</evidence>
<comment type="caution">
    <text evidence="11">The sequence shown here is derived from an EMBL/GenBank/DDBJ whole genome shotgun (WGS) entry which is preliminary data.</text>
</comment>
<dbReference type="GO" id="GO:0008270">
    <property type="term" value="F:zinc ion binding"/>
    <property type="evidence" value="ECO:0007669"/>
    <property type="project" value="UniProtKB-KW"/>
</dbReference>
<dbReference type="Gene3D" id="3.30.40.10">
    <property type="entry name" value="Zinc/RING finger domain, C3HC4 (zinc finger)"/>
    <property type="match status" value="1"/>
</dbReference>
<keyword evidence="4" id="KW-0808">Transferase</keyword>
<dbReference type="AlphaFoldDB" id="A0A850XJ14"/>
<evidence type="ECO:0000256" key="5">
    <source>
        <dbReference type="ARBA" id="ARBA00022723"/>
    </source>
</evidence>
<dbReference type="InterPro" id="IPR013083">
    <property type="entry name" value="Znf_RING/FYVE/PHD"/>
</dbReference>
<dbReference type="SUPFAM" id="SSF57850">
    <property type="entry name" value="RING/U-box"/>
    <property type="match status" value="1"/>
</dbReference>
<dbReference type="Proteomes" id="UP000653271">
    <property type="component" value="Unassembled WGS sequence"/>
</dbReference>
<evidence type="ECO:0000313" key="12">
    <source>
        <dbReference type="Proteomes" id="UP000653271"/>
    </source>
</evidence>
<dbReference type="PROSITE" id="PS50089">
    <property type="entry name" value="ZF_RING_2"/>
    <property type="match status" value="1"/>
</dbReference>
<dbReference type="GO" id="GO:0016567">
    <property type="term" value="P:protein ubiquitination"/>
    <property type="evidence" value="ECO:0007669"/>
    <property type="project" value="TreeGrafter"/>
</dbReference>
<organism evidence="11 12">
    <name type="scientific">Piaya cayana</name>
    <name type="common">Common squirrel cuckoo</name>
    <dbReference type="NCBI Taxonomy" id="33601"/>
    <lineage>
        <taxon>Eukaryota</taxon>
        <taxon>Metazoa</taxon>
        <taxon>Chordata</taxon>
        <taxon>Craniata</taxon>
        <taxon>Vertebrata</taxon>
        <taxon>Euteleostomi</taxon>
        <taxon>Archelosauria</taxon>
        <taxon>Archosauria</taxon>
        <taxon>Dinosauria</taxon>
        <taxon>Saurischia</taxon>
        <taxon>Theropoda</taxon>
        <taxon>Coelurosauria</taxon>
        <taxon>Aves</taxon>
        <taxon>Neognathae</taxon>
        <taxon>Neoaves</taxon>
        <taxon>Otidimorphae</taxon>
        <taxon>Cuculiformes</taxon>
        <taxon>Coccyzidae</taxon>
        <taxon>Piaya</taxon>
    </lineage>
</organism>
<keyword evidence="5" id="KW-0479">Metal-binding</keyword>
<keyword evidence="3" id="KW-0597">Phosphoprotein</keyword>
<dbReference type="EMBL" id="WAAB01021413">
    <property type="protein sequence ID" value="NWH80385.1"/>
    <property type="molecule type" value="Genomic_DNA"/>
</dbReference>
<evidence type="ECO:0000256" key="7">
    <source>
        <dbReference type="ARBA" id="ARBA00022786"/>
    </source>
</evidence>
<dbReference type="GO" id="GO:0016874">
    <property type="term" value="F:ligase activity"/>
    <property type="evidence" value="ECO:0007669"/>
    <property type="project" value="UniProtKB-KW"/>
</dbReference>
<gene>
    <name evidence="11" type="primary">Pja2</name>
    <name evidence="11" type="ORF">PIACAY_R01129</name>
</gene>
<feature type="non-terminal residue" evidence="11">
    <location>
        <position position="1"/>
    </location>
</feature>